<dbReference type="EMBL" id="FR824085">
    <property type="protein sequence ID" value="CCA17786.1"/>
    <property type="molecule type" value="Genomic_DNA"/>
</dbReference>
<gene>
    <name evidence="2" type="primary">AlNc14C40G3431</name>
    <name evidence="2" type="ORF">ALNC14_039290</name>
</gene>
<accession>F0W9H2</accession>
<dbReference type="AlphaFoldDB" id="F0W9H2"/>
<name>F0W9H2_9STRA</name>
<dbReference type="HOGENOM" id="CLU_1386391_0_0_1"/>
<proteinExistence type="predicted"/>
<reference evidence="2" key="2">
    <citation type="submission" date="2011-02" db="EMBL/GenBank/DDBJ databases">
        <authorList>
            <person name="MacLean D."/>
        </authorList>
    </citation>
    <scope>NUCLEOTIDE SEQUENCE</scope>
</reference>
<protein>
    <submittedName>
        <fullName evidence="2">Uncharacterized protein AlNc14C40G3431</fullName>
    </submittedName>
</protein>
<organism evidence="2">
    <name type="scientific">Albugo laibachii Nc14</name>
    <dbReference type="NCBI Taxonomy" id="890382"/>
    <lineage>
        <taxon>Eukaryota</taxon>
        <taxon>Sar</taxon>
        <taxon>Stramenopiles</taxon>
        <taxon>Oomycota</taxon>
        <taxon>Peronosporomycetes</taxon>
        <taxon>Albuginales</taxon>
        <taxon>Albuginaceae</taxon>
        <taxon>Albugo</taxon>
    </lineage>
</organism>
<reference evidence="2" key="1">
    <citation type="journal article" date="2011" name="PLoS Biol.">
        <title>Gene gain and loss during evolution of obligate parasitism in the white rust pathogen of Arabidopsis thaliana.</title>
        <authorList>
            <person name="Kemen E."/>
            <person name="Gardiner A."/>
            <person name="Schultz-Larsen T."/>
            <person name="Kemen A.C."/>
            <person name="Balmuth A.L."/>
            <person name="Robert-Seilaniantz A."/>
            <person name="Bailey K."/>
            <person name="Holub E."/>
            <person name="Studholme D.J."/>
            <person name="Maclean D."/>
            <person name="Jones J.D."/>
        </authorList>
    </citation>
    <scope>NUCLEOTIDE SEQUENCE</scope>
</reference>
<feature type="coiled-coil region" evidence="1">
    <location>
        <begin position="36"/>
        <end position="138"/>
    </location>
</feature>
<sequence length="197" mass="23359">MLASLYLNANVRDAMHSLDSLSIDFSTASSDNSQHLTEEERARKTARAHYQRVQREKWEERTANSPFRVNLIAEIERVDEENRIQRLRAQETARRHEKEASANEEFRYNKASEETCEIEQLRVEKRAILQEEKRLRSLLAVEMGKLNRKQDLTAAKVAERKRKTVMKESKRNERLLEVERQRRQYQTLLKEKHGIIA</sequence>
<keyword evidence="1" id="KW-0175">Coiled coil</keyword>
<evidence type="ECO:0000256" key="1">
    <source>
        <dbReference type="SAM" id="Coils"/>
    </source>
</evidence>
<evidence type="ECO:0000313" key="2">
    <source>
        <dbReference type="EMBL" id="CCA17786.1"/>
    </source>
</evidence>